<evidence type="ECO:0000313" key="2">
    <source>
        <dbReference type="EMBL" id="CAI8055790.1"/>
    </source>
</evidence>
<dbReference type="Proteomes" id="UP001174909">
    <property type="component" value="Unassembled WGS sequence"/>
</dbReference>
<protein>
    <submittedName>
        <fullName evidence="2">Uncharacterized protein</fullName>
    </submittedName>
</protein>
<dbReference type="EMBL" id="CASHTH010004304">
    <property type="protein sequence ID" value="CAI8055790.1"/>
    <property type="molecule type" value="Genomic_DNA"/>
</dbReference>
<accession>A0AA35TWH4</accession>
<keyword evidence="3" id="KW-1185">Reference proteome</keyword>
<comment type="caution">
    <text evidence="2">The sequence shown here is derived from an EMBL/GenBank/DDBJ whole genome shotgun (WGS) entry which is preliminary data.</text>
</comment>
<name>A0AA35TWH4_GEOBA</name>
<feature type="non-terminal residue" evidence="2">
    <location>
        <position position="1"/>
    </location>
</feature>
<feature type="region of interest" description="Disordered" evidence="1">
    <location>
        <begin position="1"/>
        <end position="42"/>
    </location>
</feature>
<dbReference type="AlphaFoldDB" id="A0AA35TWH4"/>
<evidence type="ECO:0000256" key="1">
    <source>
        <dbReference type="SAM" id="MobiDB-lite"/>
    </source>
</evidence>
<sequence>VTFHTFSDSQSGLSRNHNTERRSAPTLLPQVRTHKPRGTAREGPLFLLTLPVIGNFPLETQCSEPQLRNPHEHDGF</sequence>
<proteinExistence type="predicted"/>
<reference evidence="2" key="1">
    <citation type="submission" date="2023-03" db="EMBL/GenBank/DDBJ databases">
        <authorList>
            <person name="Steffen K."/>
            <person name="Cardenas P."/>
        </authorList>
    </citation>
    <scope>NUCLEOTIDE SEQUENCE</scope>
</reference>
<feature type="compositionally biased region" description="Polar residues" evidence="1">
    <location>
        <begin position="1"/>
        <end position="16"/>
    </location>
</feature>
<gene>
    <name evidence="2" type="ORF">GBAR_LOCUS30426</name>
</gene>
<evidence type="ECO:0000313" key="3">
    <source>
        <dbReference type="Proteomes" id="UP001174909"/>
    </source>
</evidence>
<organism evidence="2 3">
    <name type="scientific">Geodia barretti</name>
    <name type="common">Barrett's horny sponge</name>
    <dbReference type="NCBI Taxonomy" id="519541"/>
    <lineage>
        <taxon>Eukaryota</taxon>
        <taxon>Metazoa</taxon>
        <taxon>Porifera</taxon>
        <taxon>Demospongiae</taxon>
        <taxon>Heteroscleromorpha</taxon>
        <taxon>Tetractinellida</taxon>
        <taxon>Astrophorina</taxon>
        <taxon>Geodiidae</taxon>
        <taxon>Geodia</taxon>
    </lineage>
</organism>